<dbReference type="Proteomes" id="UP000265566">
    <property type="component" value="Chromosome 6"/>
</dbReference>
<protein>
    <submittedName>
        <fullName evidence="2">Putative small auxin-up RNA</fullName>
    </submittedName>
</protein>
<evidence type="ECO:0000256" key="1">
    <source>
        <dbReference type="ARBA" id="ARBA00006974"/>
    </source>
</evidence>
<organism evidence="2">
    <name type="scientific">Medicago truncatula</name>
    <name type="common">Barrel medic</name>
    <name type="synonym">Medicago tribuloides</name>
    <dbReference type="NCBI Taxonomy" id="3880"/>
    <lineage>
        <taxon>Eukaryota</taxon>
        <taxon>Viridiplantae</taxon>
        <taxon>Streptophyta</taxon>
        <taxon>Embryophyta</taxon>
        <taxon>Tracheophyta</taxon>
        <taxon>Spermatophyta</taxon>
        <taxon>Magnoliopsida</taxon>
        <taxon>eudicotyledons</taxon>
        <taxon>Gunneridae</taxon>
        <taxon>Pentapetalae</taxon>
        <taxon>rosids</taxon>
        <taxon>fabids</taxon>
        <taxon>Fabales</taxon>
        <taxon>Fabaceae</taxon>
        <taxon>Papilionoideae</taxon>
        <taxon>50 kb inversion clade</taxon>
        <taxon>NPAAA clade</taxon>
        <taxon>Hologalegina</taxon>
        <taxon>IRL clade</taxon>
        <taxon>Trifolieae</taxon>
        <taxon>Medicago</taxon>
    </lineage>
</organism>
<dbReference type="EMBL" id="PSQE01000006">
    <property type="protein sequence ID" value="RHN52553.1"/>
    <property type="molecule type" value="Genomic_DNA"/>
</dbReference>
<reference evidence="2" key="1">
    <citation type="journal article" date="2018" name="Nat. Plants">
        <title>Whole-genome landscape of Medicago truncatula symbiotic genes.</title>
        <authorList>
            <person name="Pecrix Y."/>
            <person name="Gamas P."/>
            <person name="Carrere S."/>
        </authorList>
    </citation>
    <scope>NUCLEOTIDE SEQUENCE</scope>
    <source>
        <tissue evidence="2">Leaves</tissue>
    </source>
</reference>
<dbReference type="Pfam" id="PF02519">
    <property type="entry name" value="Auxin_inducible"/>
    <property type="match status" value="1"/>
</dbReference>
<evidence type="ECO:0000313" key="2">
    <source>
        <dbReference type="EMBL" id="RHN52553.1"/>
    </source>
</evidence>
<gene>
    <name evidence="2" type="ORF">MtrunA17_Chr6g0481791</name>
</gene>
<comment type="similarity">
    <text evidence="1">Belongs to the ARG7 family.</text>
</comment>
<sequence length="100" mass="11535">MAPTNPIKKFLKKFSCLGKKTQVNNDRQCLDSDISQGYIAVYVGENRIKYVIPISFLHQPVFQNLLRQAEEEFGFDHDRKGLTLPCRQDVFESIVSSLDR</sequence>
<dbReference type="PANTHER" id="PTHR31929">
    <property type="entry name" value="SAUR-LIKE AUXIN-RESPONSIVE PROTEIN FAMILY-RELATED"/>
    <property type="match status" value="1"/>
</dbReference>
<proteinExistence type="inferred from homology"/>
<dbReference type="Gramene" id="rna37243">
    <property type="protein sequence ID" value="RHN52553.1"/>
    <property type="gene ID" value="gene37243"/>
</dbReference>
<accession>A0A396HIX4</accession>
<dbReference type="InterPro" id="IPR003676">
    <property type="entry name" value="SAUR_fam"/>
</dbReference>
<comment type="caution">
    <text evidence="2">The sequence shown here is derived from an EMBL/GenBank/DDBJ whole genome shotgun (WGS) entry which is preliminary data.</text>
</comment>
<dbReference type="OrthoDB" id="1916968at2759"/>
<dbReference type="AlphaFoldDB" id="A0A396HIX4"/>
<name>A0A396HIX4_MEDTR</name>
<dbReference type="GO" id="GO:0009733">
    <property type="term" value="P:response to auxin"/>
    <property type="evidence" value="ECO:0007669"/>
    <property type="project" value="InterPro"/>
</dbReference>